<dbReference type="InParanoid" id="W5NMB7"/>
<reference evidence="8" key="2">
    <citation type="submission" date="2025-08" db="UniProtKB">
        <authorList>
            <consortium name="Ensembl"/>
        </authorList>
    </citation>
    <scope>IDENTIFICATION</scope>
</reference>
<dbReference type="Proteomes" id="UP000018468">
    <property type="component" value="Linkage group LG24"/>
</dbReference>
<dbReference type="Pfam" id="PF05049">
    <property type="entry name" value="IIGP"/>
    <property type="match status" value="1"/>
</dbReference>
<feature type="coiled-coil region" evidence="5">
    <location>
        <begin position="350"/>
        <end position="377"/>
    </location>
</feature>
<dbReference type="InterPro" id="IPR051515">
    <property type="entry name" value="IRG"/>
</dbReference>
<dbReference type="GO" id="GO:0005525">
    <property type="term" value="F:GTP binding"/>
    <property type="evidence" value="ECO:0007669"/>
    <property type="project" value="UniProtKB-KW"/>
</dbReference>
<dbReference type="GO" id="GO:0016020">
    <property type="term" value="C:membrane"/>
    <property type="evidence" value="ECO:0007669"/>
    <property type="project" value="InterPro"/>
</dbReference>
<feature type="domain" description="IRG-type G" evidence="7">
    <location>
        <begin position="44"/>
        <end position="213"/>
    </location>
</feature>
<dbReference type="EMBL" id="AHAT01019522">
    <property type="status" value="NOT_ANNOTATED_CDS"/>
    <property type="molecule type" value="Genomic_DNA"/>
</dbReference>
<dbReference type="GeneTree" id="ENSGT00950000183007"/>
<keyword evidence="5" id="KW-0175">Coiled coil</keyword>
<reference evidence="8" key="3">
    <citation type="submission" date="2025-09" db="UniProtKB">
        <authorList>
            <consortium name="Ensembl"/>
        </authorList>
    </citation>
    <scope>IDENTIFICATION</scope>
</reference>
<evidence type="ECO:0000256" key="1">
    <source>
        <dbReference type="ARBA" id="ARBA00005429"/>
    </source>
</evidence>
<reference evidence="9" key="1">
    <citation type="submission" date="2011-12" db="EMBL/GenBank/DDBJ databases">
        <title>The Draft Genome of Lepisosteus oculatus.</title>
        <authorList>
            <consortium name="The Broad Institute Genome Assembly &amp; Analysis Group"/>
            <consortium name="Computational R&amp;D Group"/>
            <consortium name="and Sequencing Platform"/>
            <person name="Di Palma F."/>
            <person name="Alfoldi J."/>
            <person name="Johnson J."/>
            <person name="Berlin A."/>
            <person name="Gnerre S."/>
            <person name="Jaffe D."/>
            <person name="MacCallum I."/>
            <person name="Young S."/>
            <person name="Walker B.J."/>
            <person name="Lander E.S."/>
            <person name="Lindblad-Toh K."/>
        </authorList>
    </citation>
    <scope>NUCLEOTIDE SEQUENCE [LARGE SCALE GENOMIC DNA]</scope>
</reference>
<dbReference type="STRING" id="7918.ENSLOCP00000021776"/>
<keyword evidence="4" id="KW-0342">GTP-binding</keyword>
<feature type="compositionally biased region" description="Low complexity" evidence="6">
    <location>
        <begin position="78"/>
        <end position="87"/>
    </location>
</feature>
<dbReference type="Gene3D" id="3.40.50.300">
    <property type="entry name" value="P-loop containing nucleotide triphosphate hydrolases"/>
    <property type="match status" value="1"/>
</dbReference>
<evidence type="ECO:0000313" key="8">
    <source>
        <dbReference type="Ensembl" id="ENSLOCP00000021776.1"/>
    </source>
</evidence>
<name>W5NMB7_LEPOC</name>
<dbReference type="Ensembl" id="ENSLOCT00000021813.1">
    <property type="protein sequence ID" value="ENSLOCP00000021776.1"/>
    <property type="gene ID" value="ENSLOCG00000017671.1"/>
</dbReference>
<evidence type="ECO:0000256" key="3">
    <source>
        <dbReference type="ARBA" id="ARBA00022801"/>
    </source>
</evidence>
<dbReference type="PANTHER" id="PTHR32341">
    <property type="entry name" value="INTERFERON-INDUCIBLE GTPASE"/>
    <property type="match status" value="1"/>
</dbReference>
<dbReference type="eggNOG" id="ENOG502RPY3">
    <property type="taxonomic scope" value="Eukaryota"/>
</dbReference>
<comment type="similarity">
    <text evidence="1">Belongs to the TRAFAC class dynamin-like GTPase superfamily. IRG family.</text>
</comment>
<evidence type="ECO:0000256" key="4">
    <source>
        <dbReference type="ARBA" id="ARBA00023134"/>
    </source>
</evidence>
<dbReference type="OMA" id="CAMTETS"/>
<dbReference type="HOGENOM" id="CLU_015342_2_0_1"/>
<proteinExistence type="inferred from homology"/>
<dbReference type="Bgee" id="ENSLOCG00000017671">
    <property type="expression patterns" value="Expressed in zone of skin and 8 other cell types or tissues"/>
</dbReference>
<evidence type="ECO:0000256" key="6">
    <source>
        <dbReference type="SAM" id="MobiDB-lite"/>
    </source>
</evidence>
<dbReference type="PROSITE" id="PS51716">
    <property type="entry name" value="G_IRG"/>
    <property type="match status" value="1"/>
</dbReference>
<dbReference type="InterPro" id="IPR030385">
    <property type="entry name" value="G_IRG_dom"/>
</dbReference>
<sequence length="383" mass="42389">RFRFVFSCAMTETSKKKKKLKNATEALDKSQLDAKEVIADLVSNTTNIAVAGERGRAKSSFINAVRGLRDDEEGAAPGGQEEPAAEPTKYPNPKYPDVRIWDLPAPPAPDFDPEEYLEDMRLGRYCSFIIAASETIDHSYYTLSAAVMATNKPLYFIILASPGESPECLQERKRRSVEGFKTRGMEAPRLFLVSSWALRRLEFVDLLQALQTDLSEMKMNKLLISLPAFAAPVLRMKSKAFRNDIMREAHTSGGMPAVPFLGVGSKPDLRGLETLLTRIQESFGLDHASLERLAKQVDQPVEQLRAALSSEISSEVSRSLVKKLLAQVKSQDSAAARVLDSSPAGGKKVNKRFSAKYRMLKSAMDELEKDAEAVLEKAWGGKD</sequence>
<accession>W5NMB7</accession>
<feature type="region of interest" description="Disordered" evidence="6">
    <location>
        <begin position="69"/>
        <end position="91"/>
    </location>
</feature>
<evidence type="ECO:0000313" key="9">
    <source>
        <dbReference type="Proteomes" id="UP000018468"/>
    </source>
</evidence>
<keyword evidence="2" id="KW-0547">Nucleotide-binding</keyword>
<dbReference type="InterPro" id="IPR007743">
    <property type="entry name" value="Immunity-related_GTPase-like"/>
</dbReference>
<protein>
    <recommendedName>
        <fullName evidence="7">IRG-type G domain-containing protein</fullName>
    </recommendedName>
</protein>
<evidence type="ECO:0000256" key="5">
    <source>
        <dbReference type="SAM" id="Coils"/>
    </source>
</evidence>
<evidence type="ECO:0000259" key="7">
    <source>
        <dbReference type="PROSITE" id="PS51716"/>
    </source>
</evidence>
<dbReference type="SUPFAM" id="SSF52540">
    <property type="entry name" value="P-loop containing nucleoside triphosphate hydrolases"/>
    <property type="match status" value="1"/>
</dbReference>
<dbReference type="GO" id="GO:0016787">
    <property type="term" value="F:hydrolase activity"/>
    <property type="evidence" value="ECO:0007669"/>
    <property type="project" value="UniProtKB-KW"/>
</dbReference>
<dbReference type="AlphaFoldDB" id="W5NMB7"/>
<dbReference type="InterPro" id="IPR027417">
    <property type="entry name" value="P-loop_NTPase"/>
</dbReference>
<keyword evidence="3" id="KW-0378">Hydrolase</keyword>
<keyword evidence="9" id="KW-1185">Reference proteome</keyword>
<dbReference type="PANTHER" id="PTHR32341:SF10">
    <property type="entry name" value="INTERFERON-INDUCIBLE GTPASE 5"/>
    <property type="match status" value="1"/>
</dbReference>
<evidence type="ECO:0000256" key="2">
    <source>
        <dbReference type="ARBA" id="ARBA00022741"/>
    </source>
</evidence>
<organism evidence="8 9">
    <name type="scientific">Lepisosteus oculatus</name>
    <name type="common">Spotted gar</name>
    <dbReference type="NCBI Taxonomy" id="7918"/>
    <lineage>
        <taxon>Eukaryota</taxon>
        <taxon>Metazoa</taxon>
        <taxon>Chordata</taxon>
        <taxon>Craniata</taxon>
        <taxon>Vertebrata</taxon>
        <taxon>Euteleostomi</taxon>
        <taxon>Actinopterygii</taxon>
        <taxon>Neopterygii</taxon>
        <taxon>Holostei</taxon>
        <taxon>Semionotiformes</taxon>
        <taxon>Lepisosteidae</taxon>
        <taxon>Lepisosteus</taxon>
    </lineage>
</organism>